<dbReference type="GO" id="GO:0007097">
    <property type="term" value="P:nuclear migration"/>
    <property type="evidence" value="ECO:0007669"/>
    <property type="project" value="TreeGrafter"/>
</dbReference>
<sequence>MITSTPMESRASALRSSRRSGASPSGVSPTRLTRLQEKEDLRQLNDRLANYIERVRQLENDKSSLQLLLEEKEEVTRREVGSVRRLYETELADARKALDATANERARLQIELTQLQEEHRRLTARNNKKESELTTAVGHWRNLEAALNSKEADYANLLSTNRRLENEISDLRTQVSNLESGLQSLKTQLNSEMLRRVDAENQLQTLQEQLDFQKHLSEQEVREMRSRHESRLMELDSGRQKEFEGKLAEAMKQLREEHEAQIQQYKEELEKTFAAKSEVVCSFSQLRCRKTVVQGFERQEVAAATWTHRKCLSPSHLSVMVPQGEGLKNSDFASSTREELVGTKLRLESQSIQICNLQKQNAALEARVQELEQNVVGVSDMLTSSGSHRGRDEMAADVAGGGGAVGGVLQQMQEWRRAGTWLSSRKKLMLDMEINAYRKMLEGELLFWWIKCTESYVSEPEAVRRLMLSAVFVCRLNLSPSPVQQSSIPRTHAQAVRRHWTRKRKHEGTSSGLSPSYKLSQHSSSRGSLSIDEIDPDGRFIKLKNNSDQDQSVGGWVLRKSEAEAPDIVFQIPSPCVLSAGQTLTIWAAGSATELVPRGDLVLGGILVLGTDDSEWWAFR</sequence>
<evidence type="ECO:0000256" key="5">
    <source>
        <dbReference type="RuleBase" id="RU000685"/>
    </source>
</evidence>
<dbReference type="SMART" id="SM01391">
    <property type="entry name" value="Filament"/>
    <property type="match status" value="1"/>
</dbReference>
<dbReference type="OrthoDB" id="102442at2759"/>
<dbReference type="Pfam" id="PF00932">
    <property type="entry name" value="LTD"/>
    <property type="match status" value="1"/>
</dbReference>
<evidence type="ECO:0000256" key="4">
    <source>
        <dbReference type="ARBA" id="ARBA00024186"/>
    </source>
</evidence>
<dbReference type="GO" id="GO:0005652">
    <property type="term" value="C:nuclear lamina"/>
    <property type="evidence" value="ECO:0007669"/>
    <property type="project" value="UniProtKB-SubCell"/>
</dbReference>
<dbReference type="PROSITE" id="PS00226">
    <property type="entry name" value="IF_ROD_1"/>
    <property type="match status" value="1"/>
</dbReference>
<dbReference type="InterPro" id="IPR039008">
    <property type="entry name" value="IF_rod_dom"/>
</dbReference>
<dbReference type="PANTHER" id="PTHR45721:SF16">
    <property type="entry name" value="LAMIN-L(III)"/>
    <property type="match status" value="1"/>
</dbReference>
<feature type="coiled-coil region" evidence="6">
    <location>
        <begin position="34"/>
        <end position="216"/>
    </location>
</feature>
<dbReference type="Proteomes" id="UP001155660">
    <property type="component" value="Chromosome A23"/>
</dbReference>
<evidence type="ECO:0000256" key="6">
    <source>
        <dbReference type="SAM" id="Coils"/>
    </source>
</evidence>
<keyword evidence="2 6" id="KW-0175">Coiled coil</keyword>
<dbReference type="PROSITE" id="PS51841">
    <property type="entry name" value="LTD"/>
    <property type="match status" value="1"/>
</dbReference>
<name>A0A9Q9VR54_CYPCA</name>
<dbReference type="KEGG" id="ccar:109075903"/>
<feature type="region of interest" description="Disordered" evidence="7">
    <location>
        <begin position="1"/>
        <end position="32"/>
    </location>
</feature>
<feature type="coiled-coil region" evidence="6">
    <location>
        <begin position="248"/>
        <end position="275"/>
    </location>
</feature>
<feature type="coiled-coil region" evidence="6">
    <location>
        <begin position="354"/>
        <end position="381"/>
    </location>
</feature>
<comment type="similarity">
    <text evidence="5">Belongs to the intermediate filament family.</text>
</comment>
<dbReference type="RefSeq" id="XP_042569667.1">
    <property type="nucleotide sequence ID" value="XM_042713733.1"/>
</dbReference>
<proteinExistence type="inferred from homology"/>
<dbReference type="GeneID" id="109075903"/>
<keyword evidence="1 5" id="KW-0403">Intermediate filament</keyword>
<feature type="domain" description="IF rod" evidence="9">
    <location>
        <begin position="37"/>
        <end position="448"/>
    </location>
</feature>
<dbReference type="InterPro" id="IPR001322">
    <property type="entry name" value="Lamin_tail_dom"/>
</dbReference>
<evidence type="ECO:0000256" key="2">
    <source>
        <dbReference type="ARBA" id="ARBA00023054"/>
    </source>
</evidence>
<keyword evidence="3" id="KW-0449">Lipoprotein</keyword>
<dbReference type="AlphaFoldDB" id="A0A9Q9VR54"/>
<feature type="compositionally biased region" description="Polar residues" evidence="7">
    <location>
        <begin position="509"/>
        <end position="519"/>
    </location>
</feature>
<evidence type="ECO:0000256" key="3">
    <source>
        <dbReference type="ARBA" id="ARBA00023289"/>
    </source>
</evidence>
<dbReference type="CTD" id="195817"/>
<dbReference type="GO" id="GO:0090435">
    <property type="term" value="P:protein localization to nuclear envelope"/>
    <property type="evidence" value="ECO:0007669"/>
    <property type="project" value="TreeGrafter"/>
</dbReference>
<reference evidence="10" key="1">
    <citation type="submission" date="2025-08" db="UniProtKB">
        <authorList>
            <consortium name="RefSeq"/>
        </authorList>
    </citation>
    <scope>IDENTIFICATION</scope>
    <source>
        <tissue evidence="10">Muscle</tissue>
    </source>
</reference>
<dbReference type="PANTHER" id="PTHR45721">
    <property type="entry name" value="LAMIN DM0-RELATED"/>
    <property type="match status" value="1"/>
</dbReference>
<dbReference type="GO" id="GO:0005200">
    <property type="term" value="F:structural constituent of cytoskeleton"/>
    <property type="evidence" value="ECO:0007669"/>
    <property type="project" value="TreeGrafter"/>
</dbReference>
<dbReference type="GO" id="GO:0031507">
    <property type="term" value="P:heterochromatin formation"/>
    <property type="evidence" value="ECO:0007669"/>
    <property type="project" value="TreeGrafter"/>
</dbReference>
<feature type="compositionally biased region" description="Low complexity" evidence="7">
    <location>
        <begin position="520"/>
        <end position="530"/>
    </location>
</feature>
<comment type="subcellular location">
    <subcellularLocation>
        <location evidence="4">Nucleus lamina</location>
    </subcellularLocation>
</comment>
<feature type="compositionally biased region" description="Basic residues" evidence="7">
    <location>
        <begin position="495"/>
        <end position="506"/>
    </location>
</feature>
<dbReference type="PROSITE" id="PS51842">
    <property type="entry name" value="IF_ROD_2"/>
    <property type="match status" value="1"/>
</dbReference>
<keyword evidence="3" id="KW-0636">Prenylation</keyword>
<evidence type="ECO:0000256" key="7">
    <source>
        <dbReference type="SAM" id="MobiDB-lite"/>
    </source>
</evidence>
<evidence type="ECO:0000259" key="8">
    <source>
        <dbReference type="PROSITE" id="PS51841"/>
    </source>
</evidence>
<evidence type="ECO:0000313" key="10">
    <source>
        <dbReference type="RefSeq" id="XP_042569667.1"/>
    </source>
</evidence>
<protein>
    <submittedName>
        <fullName evidence="10">Lamin L3</fullName>
    </submittedName>
</protein>
<dbReference type="GO" id="GO:0006998">
    <property type="term" value="P:nuclear envelope organization"/>
    <property type="evidence" value="ECO:0007669"/>
    <property type="project" value="TreeGrafter"/>
</dbReference>
<feature type="compositionally biased region" description="Low complexity" evidence="7">
    <location>
        <begin position="9"/>
        <end position="29"/>
    </location>
</feature>
<organism evidence="10">
    <name type="scientific">Cyprinus carpio</name>
    <name type="common">Common carp</name>
    <dbReference type="NCBI Taxonomy" id="7962"/>
    <lineage>
        <taxon>Eukaryota</taxon>
        <taxon>Metazoa</taxon>
        <taxon>Chordata</taxon>
        <taxon>Craniata</taxon>
        <taxon>Vertebrata</taxon>
        <taxon>Euteleostomi</taxon>
        <taxon>Actinopterygii</taxon>
        <taxon>Neopterygii</taxon>
        <taxon>Teleostei</taxon>
        <taxon>Ostariophysi</taxon>
        <taxon>Cypriniformes</taxon>
        <taxon>Cyprinidae</taxon>
        <taxon>Cyprininae</taxon>
        <taxon>Cyprinus</taxon>
    </lineage>
</organism>
<dbReference type="InterPro" id="IPR018039">
    <property type="entry name" value="IF_conserved"/>
</dbReference>
<dbReference type="Pfam" id="PF00038">
    <property type="entry name" value="Filament"/>
    <property type="match status" value="1"/>
</dbReference>
<dbReference type="GO" id="GO:0051664">
    <property type="term" value="P:nuclear pore localization"/>
    <property type="evidence" value="ECO:0007669"/>
    <property type="project" value="TreeGrafter"/>
</dbReference>
<feature type="domain" description="LTD" evidence="8">
    <location>
        <begin position="517"/>
        <end position="620"/>
    </location>
</feature>
<accession>A0A9Q9VR54</accession>
<gene>
    <name evidence="10" type="primary">lmnl3</name>
</gene>
<evidence type="ECO:0000256" key="1">
    <source>
        <dbReference type="ARBA" id="ARBA00022754"/>
    </source>
</evidence>
<dbReference type="GO" id="GO:0005882">
    <property type="term" value="C:intermediate filament"/>
    <property type="evidence" value="ECO:0007669"/>
    <property type="project" value="UniProtKB-KW"/>
</dbReference>
<evidence type="ECO:0000259" key="9">
    <source>
        <dbReference type="PROSITE" id="PS51842"/>
    </source>
</evidence>
<feature type="region of interest" description="Disordered" evidence="7">
    <location>
        <begin position="484"/>
        <end position="531"/>
    </location>
</feature>